<proteinExistence type="predicted"/>
<dbReference type="Pfam" id="PF10694">
    <property type="entry name" value="DUF2500"/>
    <property type="match status" value="1"/>
</dbReference>
<evidence type="ECO:0000256" key="1">
    <source>
        <dbReference type="SAM" id="Phobius"/>
    </source>
</evidence>
<gene>
    <name evidence="2" type="ORF">KHA99_01830</name>
</gene>
<accession>A0A942U0U0</accession>
<dbReference type="Proteomes" id="UP000679749">
    <property type="component" value="Unassembled WGS sequence"/>
</dbReference>
<dbReference type="RefSeq" id="WP_213115726.1">
    <property type="nucleotide sequence ID" value="NZ_JAGYPF010000001.1"/>
</dbReference>
<dbReference type="InterPro" id="IPR019635">
    <property type="entry name" value="DUF2500"/>
</dbReference>
<name>A0A942U0U0_9BACI</name>
<keyword evidence="1" id="KW-0812">Transmembrane</keyword>
<protein>
    <submittedName>
        <fullName evidence="2">DUF2500 domain-containing protein</fullName>
    </submittedName>
</protein>
<evidence type="ECO:0000313" key="2">
    <source>
        <dbReference type="EMBL" id="MBS4211190.1"/>
    </source>
</evidence>
<dbReference type="Gene3D" id="2.40.50.660">
    <property type="match status" value="1"/>
</dbReference>
<sequence>MGFDAGFDMFSIMSMIFPIIFIIVFGFIIFSFAKGMKEWSNNNKQPRLNVDAKVVSKRTKVSGGAGDAPSSTWYFVTFQFESGDRTEFKVDGREYGHLAEGDTGELIFQGTRYHGFTRRQTGP</sequence>
<keyword evidence="3" id="KW-1185">Reference proteome</keyword>
<keyword evidence="1" id="KW-0472">Membrane</keyword>
<evidence type="ECO:0000313" key="3">
    <source>
        <dbReference type="Proteomes" id="UP000679749"/>
    </source>
</evidence>
<comment type="caution">
    <text evidence="2">The sequence shown here is derived from an EMBL/GenBank/DDBJ whole genome shotgun (WGS) entry which is preliminary data.</text>
</comment>
<organism evidence="2 3">
    <name type="scientific">Neobacillus rhizophilus</name>
    <dbReference type="NCBI Taxonomy" id="2833579"/>
    <lineage>
        <taxon>Bacteria</taxon>
        <taxon>Bacillati</taxon>
        <taxon>Bacillota</taxon>
        <taxon>Bacilli</taxon>
        <taxon>Bacillales</taxon>
        <taxon>Bacillaceae</taxon>
        <taxon>Neobacillus</taxon>
    </lineage>
</organism>
<dbReference type="EMBL" id="JAGYPF010000001">
    <property type="protein sequence ID" value="MBS4211190.1"/>
    <property type="molecule type" value="Genomic_DNA"/>
</dbReference>
<reference evidence="2" key="1">
    <citation type="submission" date="2021-05" db="EMBL/GenBank/DDBJ databases">
        <title>Novel Bacillus species.</title>
        <authorList>
            <person name="Liu G."/>
        </authorList>
    </citation>
    <scope>NUCLEOTIDE SEQUENCE</scope>
    <source>
        <strain evidence="2">FJAT-49825</strain>
    </source>
</reference>
<dbReference type="AlphaFoldDB" id="A0A942U0U0"/>
<feature type="transmembrane region" description="Helical" evidence="1">
    <location>
        <begin position="12"/>
        <end position="33"/>
    </location>
</feature>
<keyword evidence="1" id="KW-1133">Transmembrane helix</keyword>